<evidence type="ECO:0000256" key="3">
    <source>
        <dbReference type="ARBA" id="ARBA00022729"/>
    </source>
</evidence>
<dbReference type="SUPFAM" id="SSF54534">
    <property type="entry name" value="FKBP-like"/>
    <property type="match status" value="1"/>
</dbReference>
<dbReference type="PROSITE" id="PS50198">
    <property type="entry name" value="PPIC_PPIASE_2"/>
    <property type="match status" value="1"/>
</dbReference>
<name>A0ABU6PZ03_9BACL</name>
<feature type="signal peptide" evidence="7">
    <location>
        <begin position="1"/>
        <end position="30"/>
    </location>
</feature>
<protein>
    <recommendedName>
        <fullName evidence="2">peptidylprolyl isomerase</fullName>
        <ecNumber evidence="2">5.2.1.8</ecNumber>
    </recommendedName>
</protein>
<dbReference type="EMBL" id="JARTLD010000062">
    <property type="protein sequence ID" value="MED5020110.1"/>
    <property type="molecule type" value="Genomic_DNA"/>
</dbReference>
<dbReference type="InterPro" id="IPR046357">
    <property type="entry name" value="PPIase_dom_sf"/>
</dbReference>
<comment type="catalytic activity">
    <reaction evidence="1">
        <text>[protein]-peptidylproline (omega=180) = [protein]-peptidylproline (omega=0)</text>
        <dbReference type="Rhea" id="RHEA:16237"/>
        <dbReference type="Rhea" id="RHEA-COMP:10747"/>
        <dbReference type="Rhea" id="RHEA-COMP:10748"/>
        <dbReference type="ChEBI" id="CHEBI:83833"/>
        <dbReference type="ChEBI" id="CHEBI:83834"/>
        <dbReference type="EC" id="5.2.1.8"/>
    </reaction>
</comment>
<reference evidence="9 10" key="1">
    <citation type="submission" date="2023-03" db="EMBL/GenBank/DDBJ databases">
        <title>Bacillus Genome Sequencing.</title>
        <authorList>
            <person name="Dunlap C."/>
        </authorList>
    </citation>
    <scope>NUCLEOTIDE SEQUENCE [LARGE SCALE GENOMIC DNA]</scope>
    <source>
        <strain evidence="9 10">NRS-52</strain>
    </source>
</reference>
<evidence type="ECO:0000256" key="7">
    <source>
        <dbReference type="SAM" id="SignalP"/>
    </source>
</evidence>
<organism evidence="9 10">
    <name type="scientific">Paenibacillus chibensis</name>
    <dbReference type="NCBI Taxonomy" id="59846"/>
    <lineage>
        <taxon>Bacteria</taxon>
        <taxon>Bacillati</taxon>
        <taxon>Bacillota</taxon>
        <taxon>Bacilli</taxon>
        <taxon>Bacillales</taxon>
        <taxon>Paenibacillaceae</taxon>
        <taxon>Paenibacillus</taxon>
    </lineage>
</organism>
<evidence type="ECO:0000256" key="1">
    <source>
        <dbReference type="ARBA" id="ARBA00000971"/>
    </source>
</evidence>
<evidence type="ECO:0000256" key="6">
    <source>
        <dbReference type="PROSITE-ProRule" id="PRU00278"/>
    </source>
</evidence>
<dbReference type="InterPro" id="IPR000297">
    <property type="entry name" value="PPIase_PpiC"/>
</dbReference>
<keyword evidence="10" id="KW-1185">Reference proteome</keyword>
<accession>A0ABU6PZ03</accession>
<dbReference type="RefSeq" id="WP_328281336.1">
    <property type="nucleotide sequence ID" value="NZ_JARTLD010000062.1"/>
</dbReference>
<sequence length="367" mass="40788">MTKSGRSRMKYVWAVAGCLVLSVCASAALAKEKLAPKEPAAGSSEAIATVDGMPIVMPEFEKAARRNMSGILSYFHEKYGASQTSGFWTSSFGGEVPLAVLKQKALDDAVRMKIRQRIAADEGALGDISYSGFLRGLEQENARRTKAVANHEVIYGPVQYDEDTYFEYVMTNATTAVKRGMLADLRSHAEEQTLRAFYEQHKQELYQTPGSARVLSLSVSFLNADHEADPAMKEKAAARLREAEAKLKQGATFEEIALTYADSRAARELSFNLANDRQNARSPVAQTAARMKAGETSGIVEENGSLYLLKCTEKTEPGSAFSRYEDMRDQVEQDTIDWQYEQRIRQKLATAEIKINESLYEAWNVQN</sequence>
<feature type="chain" id="PRO_5047456189" description="peptidylprolyl isomerase" evidence="7">
    <location>
        <begin position="31"/>
        <end position="367"/>
    </location>
</feature>
<proteinExistence type="predicted"/>
<keyword evidence="5 6" id="KW-0413">Isomerase</keyword>
<dbReference type="EC" id="5.2.1.8" evidence="2"/>
<dbReference type="Gene3D" id="1.10.4030.10">
    <property type="entry name" value="Porin chaperone SurA, peptide-binding domain"/>
    <property type="match status" value="1"/>
</dbReference>
<evidence type="ECO:0000256" key="4">
    <source>
        <dbReference type="ARBA" id="ARBA00023110"/>
    </source>
</evidence>
<evidence type="ECO:0000313" key="10">
    <source>
        <dbReference type="Proteomes" id="UP001343257"/>
    </source>
</evidence>
<evidence type="ECO:0000256" key="5">
    <source>
        <dbReference type="ARBA" id="ARBA00023235"/>
    </source>
</evidence>
<evidence type="ECO:0000313" key="9">
    <source>
        <dbReference type="EMBL" id="MED5020110.1"/>
    </source>
</evidence>
<dbReference type="PANTHER" id="PTHR47245:SF1">
    <property type="entry name" value="FOLDASE PROTEIN PRSA"/>
    <property type="match status" value="1"/>
</dbReference>
<keyword evidence="3 7" id="KW-0732">Signal</keyword>
<dbReference type="Pfam" id="PF13145">
    <property type="entry name" value="Rotamase_2"/>
    <property type="match status" value="1"/>
</dbReference>
<dbReference type="Gene3D" id="3.10.50.40">
    <property type="match status" value="1"/>
</dbReference>
<keyword evidence="4 6" id="KW-0697">Rotamase</keyword>
<dbReference type="PANTHER" id="PTHR47245">
    <property type="entry name" value="PEPTIDYLPROLYL ISOMERASE"/>
    <property type="match status" value="1"/>
</dbReference>
<evidence type="ECO:0000256" key="2">
    <source>
        <dbReference type="ARBA" id="ARBA00013194"/>
    </source>
</evidence>
<comment type="caution">
    <text evidence="9">The sequence shown here is derived from an EMBL/GenBank/DDBJ whole genome shotgun (WGS) entry which is preliminary data.</text>
</comment>
<dbReference type="GO" id="GO:0016853">
    <property type="term" value="F:isomerase activity"/>
    <property type="evidence" value="ECO:0007669"/>
    <property type="project" value="UniProtKB-KW"/>
</dbReference>
<feature type="domain" description="PpiC" evidence="8">
    <location>
        <begin position="209"/>
        <end position="313"/>
    </location>
</feature>
<evidence type="ECO:0000259" key="8">
    <source>
        <dbReference type="PROSITE" id="PS50198"/>
    </source>
</evidence>
<gene>
    <name evidence="9" type="ORF">P9847_22770</name>
</gene>
<dbReference type="InterPro" id="IPR050245">
    <property type="entry name" value="PrsA_foldase"/>
</dbReference>
<dbReference type="Proteomes" id="UP001343257">
    <property type="component" value="Unassembled WGS sequence"/>
</dbReference>